<keyword evidence="1" id="KW-0472">Membrane</keyword>
<dbReference type="Proteomes" id="UP000006620">
    <property type="component" value="Chromosome"/>
</dbReference>
<name>F8F7Y7_PAEMK</name>
<evidence type="ECO:0000313" key="3">
    <source>
        <dbReference type="Proteomes" id="UP000006620"/>
    </source>
</evidence>
<dbReference type="PATRIC" id="fig|1036673.3.peg.2099"/>
<dbReference type="EMBL" id="CP002869">
    <property type="protein sequence ID" value="AEI40891.1"/>
    <property type="molecule type" value="Genomic_DNA"/>
</dbReference>
<organism evidence="2 3">
    <name type="scientific">Paenibacillus mucilaginosus (strain KNP414)</name>
    <dbReference type="NCBI Taxonomy" id="1036673"/>
    <lineage>
        <taxon>Bacteria</taxon>
        <taxon>Bacillati</taxon>
        <taxon>Bacillota</taxon>
        <taxon>Bacilli</taxon>
        <taxon>Bacillales</taxon>
        <taxon>Paenibacillaceae</taxon>
        <taxon>Paenibacillus</taxon>
    </lineage>
</organism>
<evidence type="ECO:0000256" key="1">
    <source>
        <dbReference type="SAM" id="Phobius"/>
    </source>
</evidence>
<sequence length="244" mass="26707">MVNLLYTELLKLKRARMFLVSLIGAAAAPAMMFLGLLDFHMRRPGETVTFAKVFEDTNLYVMLLIGTLLYGVITAYLFQREYTEDTLKNLLTIPVSRTSLIVSKLLLLCLWIAVLTLTAWVLALAAGLLGGAEGLDADVLLQSLGQYLAGGGLLFLLSTPTMFVTFLFKNYVPTIIFTSVITMGNVALANRDYKALFPWSAVQVIAAGGQVDAYPIHYSYLAVGLASLAGFVATLIYFKRADIQ</sequence>
<dbReference type="AlphaFoldDB" id="F8F7Y7"/>
<feature type="transmembrane region" description="Helical" evidence="1">
    <location>
        <begin position="57"/>
        <end position="78"/>
    </location>
</feature>
<proteinExistence type="predicted"/>
<reference evidence="2 3" key="2">
    <citation type="journal article" date="2013" name="Genome Announc.">
        <title>Genome Sequence of Growth-Improving Paenibacillus mucilaginosus Strain KNP414.</title>
        <authorList>
            <person name="Lu J.J."/>
            <person name="Wang J.F."/>
            <person name="Hu X.F."/>
        </authorList>
    </citation>
    <scope>NUCLEOTIDE SEQUENCE [LARGE SCALE GENOMIC DNA]</scope>
    <source>
        <strain evidence="2 3">KNP414</strain>
    </source>
</reference>
<evidence type="ECO:0000313" key="2">
    <source>
        <dbReference type="EMBL" id="AEI40891.1"/>
    </source>
</evidence>
<feature type="transmembrane region" description="Helical" evidence="1">
    <location>
        <begin position="171"/>
        <end position="189"/>
    </location>
</feature>
<dbReference type="RefSeq" id="WP_013916052.1">
    <property type="nucleotide sequence ID" value="NC_015690.1"/>
</dbReference>
<keyword evidence="1" id="KW-1133">Transmembrane helix</keyword>
<feature type="transmembrane region" description="Helical" evidence="1">
    <location>
        <begin position="105"/>
        <end position="132"/>
    </location>
</feature>
<dbReference type="PANTHER" id="PTHR37305:SF1">
    <property type="entry name" value="MEMBRANE PROTEIN"/>
    <property type="match status" value="1"/>
</dbReference>
<dbReference type="KEGG" id="pms:KNP414_02330"/>
<protein>
    <submittedName>
        <fullName evidence="2">Putative bacitracin ABC transporter, permease protein</fullName>
    </submittedName>
</protein>
<gene>
    <name evidence="2" type="ordered locus">KNP414_02330</name>
</gene>
<feature type="transmembrane region" description="Helical" evidence="1">
    <location>
        <begin position="218"/>
        <end position="238"/>
    </location>
</feature>
<reference evidence="3" key="1">
    <citation type="submission" date="2011-06" db="EMBL/GenBank/DDBJ databases">
        <title>Complete genome sequence of Paenibacillus mucilaginosus KNP414.</title>
        <authorList>
            <person name="Wang J."/>
            <person name="Hu S."/>
            <person name="Hu X."/>
            <person name="Zhang B."/>
            <person name="Dong D."/>
            <person name="Zhang S."/>
            <person name="Zhao K."/>
            <person name="Wu D."/>
        </authorList>
    </citation>
    <scope>NUCLEOTIDE SEQUENCE [LARGE SCALE GENOMIC DNA]</scope>
    <source>
        <strain evidence="3">KNP414</strain>
    </source>
</reference>
<feature type="transmembrane region" description="Helical" evidence="1">
    <location>
        <begin position="17"/>
        <end position="37"/>
    </location>
</feature>
<accession>F8F7Y7</accession>
<keyword evidence="1" id="KW-0812">Transmembrane</keyword>
<feature type="transmembrane region" description="Helical" evidence="1">
    <location>
        <begin position="144"/>
        <end position="164"/>
    </location>
</feature>
<dbReference type="Pfam" id="PF12730">
    <property type="entry name" value="ABC2_membrane_4"/>
    <property type="match status" value="1"/>
</dbReference>
<dbReference type="PANTHER" id="PTHR37305">
    <property type="entry name" value="INTEGRAL MEMBRANE PROTEIN-RELATED"/>
    <property type="match status" value="1"/>
</dbReference>
<dbReference type="HOGENOM" id="CLU_1131790_0_0_9"/>